<organism evidence="3 4">
    <name type="scientific">Hymenobacter daecheongensis DSM 21074</name>
    <dbReference type="NCBI Taxonomy" id="1121955"/>
    <lineage>
        <taxon>Bacteria</taxon>
        <taxon>Pseudomonadati</taxon>
        <taxon>Bacteroidota</taxon>
        <taxon>Cytophagia</taxon>
        <taxon>Cytophagales</taxon>
        <taxon>Hymenobacteraceae</taxon>
        <taxon>Hymenobacter</taxon>
    </lineage>
</organism>
<keyword evidence="4" id="KW-1185">Reference proteome</keyword>
<dbReference type="OrthoDB" id="975117at2"/>
<dbReference type="STRING" id="1121955.SAMN02745146_1790"/>
<dbReference type="RefSeq" id="WP_084538889.1">
    <property type="nucleotide sequence ID" value="NZ_FQYN01000003.1"/>
</dbReference>
<feature type="domain" description="SusE outer membrane protein" evidence="2">
    <location>
        <begin position="22"/>
        <end position="134"/>
    </location>
</feature>
<protein>
    <submittedName>
        <fullName evidence="3">SusE outer membrane protein</fullName>
    </submittedName>
</protein>
<evidence type="ECO:0000313" key="4">
    <source>
        <dbReference type="Proteomes" id="UP000184418"/>
    </source>
</evidence>
<gene>
    <name evidence="3" type="ORF">SAMN02745146_1790</name>
</gene>
<proteinExistence type="predicted"/>
<dbReference type="Gene3D" id="2.60.40.3620">
    <property type="match status" value="1"/>
</dbReference>
<dbReference type="Pfam" id="PF14292">
    <property type="entry name" value="SusE"/>
    <property type="match status" value="1"/>
</dbReference>
<evidence type="ECO:0000256" key="1">
    <source>
        <dbReference type="SAM" id="SignalP"/>
    </source>
</evidence>
<accession>A0A1M6ERW6</accession>
<evidence type="ECO:0000259" key="2">
    <source>
        <dbReference type="Pfam" id="PF14292"/>
    </source>
</evidence>
<feature type="chain" id="PRO_5009917182" evidence="1">
    <location>
        <begin position="22"/>
        <end position="358"/>
    </location>
</feature>
<dbReference type="AlphaFoldDB" id="A0A1M6ERW6"/>
<sequence length="358" mass="37524">MKNRFSFLAAAGLLFALGACEKDEVQVTANASPAPTLTANATDAGTLLSSNATKTAVVYSWTPVTFTLSDGSKPVVPVTYTLEFAKTGTNFAVVGTVPAGTNTTRDSVKVSDLNSALVKAGLTPTLPGTVDVRLRASYSGNQADMLSGVSKISAVPYSRDLYFYGASIGPLGSESPLIREQSPAKFEGYVYVPNATNAFKLSNTASASGTVFGNAGGNNTISSSSTTDFTLAGPKMYRVSVDLTAGTLTAVATDWGIVGAATTGDGTGWNQSIPMVYDTKDKVWKLTGVTLPGLGTNSEFKFRANNAWTINLGDFKDKPGTRLVQDGGNLTTSGPGKYDVTLDLRDPDKYTYSLTKQR</sequence>
<dbReference type="InterPro" id="IPR025970">
    <property type="entry name" value="SusE"/>
</dbReference>
<evidence type="ECO:0000313" key="3">
    <source>
        <dbReference type="EMBL" id="SHI88188.1"/>
    </source>
</evidence>
<feature type="signal peptide" evidence="1">
    <location>
        <begin position="1"/>
        <end position="21"/>
    </location>
</feature>
<reference evidence="3 4" key="1">
    <citation type="submission" date="2016-11" db="EMBL/GenBank/DDBJ databases">
        <authorList>
            <person name="Jaros S."/>
            <person name="Januszkiewicz K."/>
            <person name="Wedrychowicz H."/>
        </authorList>
    </citation>
    <scope>NUCLEOTIDE SEQUENCE [LARGE SCALE GENOMIC DNA]</scope>
    <source>
        <strain evidence="3 4">DSM 21074</strain>
    </source>
</reference>
<dbReference type="CDD" id="cd12956">
    <property type="entry name" value="CBM_SusE-F_like"/>
    <property type="match status" value="1"/>
</dbReference>
<dbReference type="Proteomes" id="UP000184418">
    <property type="component" value="Unassembled WGS sequence"/>
</dbReference>
<dbReference type="PROSITE" id="PS51257">
    <property type="entry name" value="PROKAR_LIPOPROTEIN"/>
    <property type="match status" value="1"/>
</dbReference>
<keyword evidence="1" id="KW-0732">Signal</keyword>
<dbReference type="EMBL" id="FQYN01000003">
    <property type="protein sequence ID" value="SHI88188.1"/>
    <property type="molecule type" value="Genomic_DNA"/>
</dbReference>
<name>A0A1M6ERW6_9BACT</name>